<comment type="similarity">
    <text evidence="1 9 10">Belongs to the peptidase A8 family.</text>
</comment>
<evidence type="ECO:0000313" key="12">
    <source>
        <dbReference type="Proteomes" id="UP000298685"/>
    </source>
</evidence>
<keyword evidence="3 9" id="KW-0645">Protease</keyword>
<comment type="catalytic activity">
    <reaction evidence="9">
        <text>Release of signal peptides from bacterial membrane prolipoproteins. Hydrolyzes -Xaa-Yaa-Zaa-|-(S,diacylglyceryl)Cys-, in which Xaa is hydrophobic (preferably Leu), and Yaa (Ala or Ser) and Zaa (Gly or Ala) have small, neutral side chains.</text>
        <dbReference type="EC" id="3.4.23.36"/>
    </reaction>
</comment>
<dbReference type="UniPathway" id="UPA00665"/>
<evidence type="ECO:0000256" key="2">
    <source>
        <dbReference type="ARBA" id="ARBA00022475"/>
    </source>
</evidence>
<dbReference type="Pfam" id="PF01252">
    <property type="entry name" value="Peptidase_A8"/>
    <property type="match status" value="1"/>
</dbReference>
<keyword evidence="7 9" id="KW-1133">Transmembrane helix</keyword>
<evidence type="ECO:0000256" key="1">
    <source>
        <dbReference type="ARBA" id="ARBA00006139"/>
    </source>
</evidence>
<evidence type="ECO:0000256" key="9">
    <source>
        <dbReference type="HAMAP-Rule" id="MF_00161"/>
    </source>
</evidence>
<keyword evidence="5 9" id="KW-0064">Aspartyl protease</keyword>
<feature type="transmembrane region" description="Helical" evidence="9">
    <location>
        <begin position="129"/>
        <end position="150"/>
    </location>
</feature>
<dbReference type="PANTHER" id="PTHR33695:SF1">
    <property type="entry name" value="LIPOPROTEIN SIGNAL PEPTIDASE"/>
    <property type="match status" value="1"/>
</dbReference>
<evidence type="ECO:0000256" key="10">
    <source>
        <dbReference type="RuleBase" id="RU004181"/>
    </source>
</evidence>
<name>A0A4D6YLR7_9GAMM</name>
<keyword evidence="2 9" id="KW-1003">Cell membrane</keyword>
<feature type="active site" evidence="9">
    <location>
        <position position="120"/>
    </location>
</feature>
<comment type="pathway">
    <text evidence="9">Protein modification; lipoprotein biosynthesis (signal peptide cleavage).</text>
</comment>
<sequence length="156" mass="18997">MLIKTGNIVNFCKNLYITCIIILIDIYSKYLVNHYMKYNEYKKIFTFINLLYVKNYGLLLNIYEKIYQKYQYTILILQLILIIYFIYKTFYTSHYYSYQCILGATISNTVDRLYHGYIIDFIDINFNDYHVIIFNFSDLIFFIGIILRLYQLNVKN</sequence>
<dbReference type="PANTHER" id="PTHR33695">
    <property type="entry name" value="LIPOPROTEIN SIGNAL PEPTIDASE"/>
    <property type="match status" value="1"/>
</dbReference>
<evidence type="ECO:0000256" key="4">
    <source>
        <dbReference type="ARBA" id="ARBA00022692"/>
    </source>
</evidence>
<proteinExistence type="inferred from homology"/>
<dbReference type="EC" id="3.4.23.36" evidence="9"/>
<feature type="transmembrane region" description="Helical" evidence="9">
    <location>
        <begin position="44"/>
        <end position="63"/>
    </location>
</feature>
<comment type="function">
    <text evidence="9">This protein specifically catalyzes the removal of signal peptides from prolipoproteins.</text>
</comment>
<dbReference type="InterPro" id="IPR001872">
    <property type="entry name" value="Peptidase_A8"/>
</dbReference>
<evidence type="ECO:0000313" key="11">
    <source>
        <dbReference type="EMBL" id="QCI25905.1"/>
    </source>
</evidence>
<evidence type="ECO:0000256" key="8">
    <source>
        <dbReference type="ARBA" id="ARBA00023136"/>
    </source>
</evidence>
<feature type="transmembrane region" description="Helical" evidence="9">
    <location>
        <begin position="12"/>
        <end position="32"/>
    </location>
</feature>
<keyword evidence="6 9" id="KW-0378">Hydrolase</keyword>
<dbReference type="Proteomes" id="UP000298685">
    <property type="component" value="Chromosome"/>
</dbReference>
<dbReference type="GO" id="GO:0004190">
    <property type="term" value="F:aspartic-type endopeptidase activity"/>
    <property type="evidence" value="ECO:0007669"/>
    <property type="project" value="UniProtKB-UniRule"/>
</dbReference>
<dbReference type="AlphaFoldDB" id="A0A4D6YLR7"/>
<protein>
    <recommendedName>
        <fullName evidence="9">Lipoprotein signal peptidase</fullName>
        <ecNumber evidence="9">3.4.23.36</ecNumber>
    </recommendedName>
    <alternativeName>
        <fullName evidence="9">Prolipoprotein signal peptidase</fullName>
    </alternativeName>
    <alternativeName>
        <fullName evidence="9">Signal peptidase II</fullName>
        <shortName evidence="9">SPase II</shortName>
    </alternativeName>
</protein>
<dbReference type="PRINTS" id="PR00781">
    <property type="entry name" value="LIPOSIGPTASE"/>
</dbReference>
<dbReference type="HAMAP" id="MF_00161">
    <property type="entry name" value="LspA"/>
    <property type="match status" value="1"/>
</dbReference>
<evidence type="ECO:0000256" key="7">
    <source>
        <dbReference type="ARBA" id="ARBA00022989"/>
    </source>
</evidence>
<keyword evidence="8 9" id="KW-0472">Membrane</keyword>
<evidence type="ECO:0000256" key="6">
    <source>
        <dbReference type="ARBA" id="ARBA00022801"/>
    </source>
</evidence>
<feature type="transmembrane region" description="Helical" evidence="9">
    <location>
        <begin position="70"/>
        <end position="87"/>
    </location>
</feature>
<evidence type="ECO:0000256" key="5">
    <source>
        <dbReference type="ARBA" id="ARBA00022750"/>
    </source>
</evidence>
<dbReference type="GO" id="GO:0005886">
    <property type="term" value="C:plasma membrane"/>
    <property type="evidence" value="ECO:0007669"/>
    <property type="project" value="UniProtKB-SubCell"/>
</dbReference>
<dbReference type="NCBIfam" id="TIGR00077">
    <property type="entry name" value="lspA"/>
    <property type="match status" value="1"/>
</dbReference>
<dbReference type="GO" id="GO:0006508">
    <property type="term" value="P:proteolysis"/>
    <property type="evidence" value="ECO:0007669"/>
    <property type="project" value="UniProtKB-KW"/>
</dbReference>
<comment type="subcellular location">
    <subcellularLocation>
        <location evidence="9">Cell membrane</location>
        <topology evidence="9">Multi-pass membrane protein</topology>
    </subcellularLocation>
</comment>
<reference evidence="11 12" key="1">
    <citation type="submission" date="2018-10" db="EMBL/GenBank/DDBJ databases">
        <title>Comparative functional genomics of the obligate endosymbiont Buchnera aphidicola.</title>
        <authorList>
            <person name="Chong R.A."/>
        </authorList>
    </citation>
    <scope>NUCLEOTIDE SEQUENCE [LARGE SCALE GENOMIC DNA]</scope>
    <source>
        <strain evidence="11 12">Ska</strain>
    </source>
</reference>
<keyword evidence="4 9" id="KW-0812">Transmembrane</keyword>
<organism evidence="11 12">
    <name type="scientific">Buchnera aphidicola</name>
    <name type="common">Sarucallis kahawaluokalani</name>
    <dbReference type="NCBI Taxonomy" id="1241878"/>
    <lineage>
        <taxon>Bacteria</taxon>
        <taxon>Pseudomonadati</taxon>
        <taxon>Pseudomonadota</taxon>
        <taxon>Gammaproteobacteria</taxon>
        <taxon>Enterobacterales</taxon>
        <taxon>Erwiniaceae</taxon>
        <taxon>Buchnera</taxon>
    </lineage>
</organism>
<dbReference type="RefSeq" id="WP_158350376.1">
    <property type="nucleotide sequence ID" value="NZ_CP032999.1"/>
</dbReference>
<evidence type="ECO:0000256" key="3">
    <source>
        <dbReference type="ARBA" id="ARBA00022670"/>
    </source>
</evidence>
<feature type="active site" evidence="9">
    <location>
        <position position="138"/>
    </location>
</feature>
<gene>
    <name evidence="9 11" type="primary">lspA</name>
    <name evidence="11" type="ORF">D9V78_00515</name>
</gene>
<accession>A0A4D6YLR7</accession>
<dbReference type="OrthoDB" id="9810259at2"/>
<dbReference type="EMBL" id="CP032999">
    <property type="protein sequence ID" value="QCI25905.1"/>
    <property type="molecule type" value="Genomic_DNA"/>
</dbReference>